<evidence type="ECO:0000313" key="2">
    <source>
        <dbReference type="Proteomes" id="UP000681720"/>
    </source>
</evidence>
<gene>
    <name evidence="1" type="ORF">GIL414_LOCUS86638</name>
</gene>
<organism evidence="1 2">
    <name type="scientific">Rotaria magnacalcarata</name>
    <dbReference type="NCBI Taxonomy" id="392030"/>
    <lineage>
        <taxon>Eukaryota</taxon>
        <taxon>Metazoa</taxon>
        <taxon>Spiralia</taxon>
        <taxon>Gnathifera</taxon>
        <taxon>Rotifera</taxon>
        <taxon>Eurotatoria</taxon>
        <taxon>Bdelloidea</taxon>
        <taxon>Philodinida</taxon>
        <taxon>Philodinidae</taxon>
        <taxon>Rotaria</taxon>
    </lineage>
</organism>
<dbReference type="SUPFAM" id="SSF56672">
    <property type="entry name" value="DNA/RNA polymerases"/>
    <property type="match status" value="1"/>
</dbReference>
<dbReference type="AlphaFoldDB" id="A0A8S3K9R3"/>
<protein>
    <recommendedName>
        <fullName evidence="3">Reverse transcriptase</fullName>
    </recommendedName>
</protein>
<proteinExistence type="predicted"/>
<feature type="non-terminal residue" evidence="1">
    <location>
        <position position="1"/>
    </location>
</feature>
<evidence type="ECO:0000313" key="1">
    <source>
        <dbReference type="EMBL" id="CAF5225504.1"/>
    </source>
</evidence>
<name>A0A8S3K9R3_9BILA</name>
<dbReference type="PANTHER" id="PTHR31635">
    <property type="entry name" value="REVERSE TRANSCRIPTASE DOMAIN-CONTAINING PROTEIN-RELATED"/>
    <property type="match status" value="1"/>
</dbReference>
<comment type="caution">
    <text evidence="1">The sequence shown here is derived from an EMBL/GenBank/DDBJ whole genome shotgun (WGS) entry which is preliminary data.</text>
</comment>
<accession>A0A8S3K9R3</accession>
<dbReference type="Proteomes" id="UP000681720">
    <property type="component" value="Unassembled WGS sequence"/>
</dbReference>
<dbReference type="PANTHER" id="PTHR31635:SF196">
    <property type="entry name" value="REVERSE TRANSCRIPTASE DOMAIN-CONTAINING PROTEIN-RELATED"/>
    <property type="match status" value="1"/>
</dbReference>
<evidence type="ECO:0008006" key="3">
    <source>
        <dbReference type="Google" id="ProtNLM"/>
    </source>
</evidence>
<reference evidence="1" key="1">
    <citation type="submission" date="2021-02" db="EMBL/GenBank/DDBJ databases">
        <authorList>
            <person name="Nowell W R."/>
        </authorList>
    </citation>
    <scope>NUCLEOTIDE SEQUENCE</scope>
</reference>
<dbReference type="EMBL" id="CAJOBJ010375938">
    <property type="protein sequence ID" value="CAF5225504.1"/>
    <property type="molecule type" value="Genomic_DNA"/>
</dbReference>
<sequence>DIPSLNKNDSDKLECDITFTECNEALKSMASGRSPGTDGITVEVWKKIFPIIGEYYVRMVNTAKLKGHFHEGFVNALLTLLKKDDNNNGSLKNYRPLSLMNIDYKILSKVLSIRLRKVLDQVIHIDQSCGIPGRTIHDNVHIIRSIIEYYSRHRDPIAIIQW</sequence>
<feature type="non-terminal residue" evidence="1">
    <location>
        <position position="162"/>
    </location>
</feature>
<dbReference type="InterPro" id="IPR043502">
    <property type="entry name" value="DNA/RNA_pol_sf"/>
</dbReference>